<dbReference type="RefSeq" id="WP_179900040.1">
    <property type="nucleotide sequence ID" value="NZ_JACBXV010000033.1"/>
</dbReference>
<evidence type="ECO:0000256" key="1">
    <source>
        <dbReference type="SAM" id="Phobius"/>
    </source>
</evidence>
<evidence type="ECO:0000313" key="3">
    <source>
        <dbReference type="Proteomes" id="UP000572528"/>
    </source>
</evidence>
<keyword evidence="1" id="KW-1133">Transmembrane helix</keyword>
<gene>
    <name evidence="2" type="ORF">HZZ05_04140</name>
</gene>
<name>A0A853EIX9_9ACTO</name>
<protein>
    <submittedName>
        <fullName evidence="2">Uncharacterized protein</fullName>
    </submittedName>
</protein>
<evidence type="ECO:0000313" key="2">
    <source>
        <dbReference type="EMBL" id="NYS68715.1"/>
    </source>
</evidence>
<reference evidence="2 3" key="1">
    <citation type="submission" date="2020-07" db="EMBL/GenBank/DDBJ databases">
        <title>MOT database genomes.</title>
        <authorList>
            <person name="Joseph S."/>
            <person name="Aduse-Opoku J."/>
            <person name="Hashim A."/>
            <person name="Wade W."/>
            <person name="Curtis M."/>
        </authorList>
    </citation>
    <scope>NUCLEOTIDE SEQUENCE [LARGE SCALE GENOMIC DNA]</scope>
    <source>
        <strain evidence="2 3">WMus004</strain>
    </source>
</reference>
<accession>A0A853EIX9</accession>
<keyword evidence="1" id="KW-0812">Transmembrane</keyword>
<comment type="caution">
    <text evidence="2">The sequence shown here is derived from an EMBL/GenBank/DDBJ whole genome shotgun (WGS) entry which is preliminary data.</text>
</comment>
<dbReference type="EMBL" id="JACBXV010000033">
    <property type="protein sequence ID" value="NYS68715.1"/>
    <property type="molecule type" value="Genomic_DNA"/>
</dbReference>
<dbReference type="Proteomes" id="UP000572528">
    <property type="component" value="Unassembled WGS sequence"/>
</dbReference>
<feature type="transmembrane region" description="Helical" evidence="1">
    <location>
        <begin position="36"/>
        <end position="57"/>
    </location>
</feature>
<proteinExistence type="predicted"/>
<sequence>MSRFLLRMRFACIVGLSIGALMSAAALVGDVLALGTIASLALTILLIAGAIGGEIVLRREWRRRSGDDPPMPGSTG</sequence>
<keyword evidence="1" id="KW-0472">Membrane</keyword>
<dbReference type="AlphaFoldDB" id="A0A853EIX9"/>
<organism evidence="2 3">
    <name type="scientific">Actinomyces bowdenii</name>
    <dbReference type="NCBI Taxonomy" id="131109"/>
    <lineage>
        <taxon>Bacteria</taxon>
        <taxon>Bacillati</taxon>
        <taxon>Actinomycetota</taxon>
        <taxon>Actinomycetes</taxon>
        <taxon>Actinomycetales</taxon>
        <taxon>Actinomycetaceae</taxon>
        <taxon>Actinomyces</taxon>
    </lineage>
</organism>